<sequence length="72" mass="8119">MWVGFRWRAREWGLGRGGGWVWLGRSGRLRAGAAWGFLGTESMRGVDDRAPLRLGTVSVRRRCRGRGADQCE</sequence>
<gene>
    <name evidence="1" type="ORF">Sgleb_46760</name>
</gene>
<proteinExistence type="predicted"/>
<evidence type="ECO:0000313" key="2">
    <source>
        <dbReference type="Proteomes" id="UP000430079"/>
    </source>
</evidence>
<comment type="caution">
    <text evidence="1">The sequence shown here is derived from an EMBL/GenBank/DDBJ whole genome shotgun (WGS) entry which is preliminary data.</text>
</comment>
<dbReference type="EMBL" id="BLIO01000001">
    <property type="protein sequence ID" value="GFE16629.1"/>
    <property type="molecule type" value="Genomic_DNA"/>
</dbReference>
<accession>A0A640SYX9</accession>
<keyword evidence="2" id="KW-1185">Reference proteome</keyword>
<dbReference type="Proteomes" id="UP000430079">
    <property type="component" value="Unassembled WGS sequence"/>
</dbReference>
<name>A0A640SYX9_9ACTN</name>
<protein>
    <submittedName>
        <fullName evidence="1">Uncharacterized protein</fullName>
    </submittedName>
</protein>
<dbReference type="AlphaFoldDB" id="A0A640SYX9"/>
<reference evidence="1 2" key="1">
    <citation type="submission" date="2019-12" db="EMBL/GenBank/DDBJ databases">
        <title>Whole genome shotgun sequence of Streptomyces hygroscopicus subsp. glebosus NBRC 13786.</title>
        <authorList>
            <person name="Ichikawa N."/>
            <person name="Kimura A."/>
            <person name="Kitahashi Y."/>
            <person name="Komaki H."/>
            <person name="Tamura T."/>
        </authorList>
    </citation>
    <scope>NUCLEOTIDE SEQUENCE [LARGE SCALE GENOMIC DNA]</scope>
    <source>
        <strain evidence="1 2">NBRC 13786</strain>
    </source>
</reference>
<evidence type="ECO:0000313" key="1">
    <source>
        <dbReference type="EMBL" id="GFE16629.1"/>
    </source>
</evidence>
<organism evidence="1 2">
    <name type="scientific">Streptomyces glebosus</name>
    <dbReference type="NCBI Taxonomy" id="249580"/>
    <lineage>
        <taxon>Bacteria</taxon>
        <taxon>Bacillati</taxon>
        <taxon>Actinomycetota</taxon>
        <taxon>Actinomycetes</taxon>
        <taxon>Kitasatosporales</taxon>
        <taxon>Streptomycetaceae</taxon>
        <taxon>Streptomyces</taxon>
    </lineage>
</organism>